<evidence type="ECO:0000313" key="1">
    <source>
        <dbReference type="EMBL" id="EKC55936.1"/>
    </source>
</evidence>
<evidence type="ECO:0008006" key="2">
    <source>
        <dbReference type="Google" id="ProtNLM"/>
    </source>
</evidence>
<name>K1T9C3_9ZZZZ</name>
<dbReference type="AlphaFoldDB" id="K1T9C3"/>
<reference evidence="1" key="1">
    <citation type="journal article" date="2013" name="Environ. Microbiol.">
        <title>Microbiota from the distal guts of lean and obese adolescents exhibit partial functional redundancy besides clear differences in community structure.</title>
        <authorList>
            <person name="Ferrer M."/>
            <person name="Ruiz A."/>
            <person name="Lanza F."/>
            <person name="Haange S.B."/>
            <person name="Oberbach A."/>
            <person name="Till H."/>
            <person name="Bargiela R."/>
            <person name="Campoy C."/>
            <person name="Segura M.T."/>
            <person name="Richter M."/>
            <person name="von Bergen M."/>
            <person name="Seifert J."/>
            <person name="Suarez A."/>
        </authorList>
    </citation>
    <scope>NUCLEOTIDE SEQUENCE</scope>
</reference>
<gene>
    <name evidence="1" type="ORF">OBE_11318</name>
</gene>
<proteinExistence type="predicted"/>
<dbReference type="EMBL" id="AJWZ01007784">
    <property type="protein sequence ID" value="EKC55936.1"/>
    <property type="molecule type" value="Genomic_DNA"/>
</dbReference>
<accession>K1T9C3</accession>
<sequence>MKVGLFVPCYVDALYPEAGVATYKLLKHYGLDVG</sequence>
<comment type="caution">
    <text evidence="1">The sequence shown here is derived from an EMBL/GenBank/DDBJ whole genome shotgun (WGS) entry which is preliminary data.</text>
</comment>
<feature type="non-terminal residue" evidence="1">
    <location>
        <position position="34"/>
    </location>
</feature>
<protein>
    <recommendedName>
        <fullName evidence="2">Fe-S oxidoreductase</fullName>
    </recommendedName>
</protein>
<organism evidence="1">
    <name type="scientific">human gut metagenome</name>
    <dbReference type="NCBI Taxonomy" id="408170"/>
    <lineage>
        <taxon>unclassified sequences</taxon>
        <taxon>metagenomes</taxon>
        <taxon>organismal metagenomes</taxon>
    </lineage>
</organism>